<keyword evidence="5" id="KW-1185">Reference proteome</keyword>
<keyword evidence="1" id="KW-0433">Leucine-rich repeat</keyword>
<evidence type="ECO:0008006" key="6">
    <source>
        <dbReference type="Google" id="ProtNLM"/>
    </source>
</evidence>
<evidence type="ECO:0000313" key="4">
    <source>
        <dbReference type="EMBL" id="RNF04947.1"/>
    </source>
</evidence>
<dbReference type="InterPro" id="IPR001611">
    <property type="entry name" value="Leu-rich_rpt"/>
</dbReference>
<dbReference type="Proteomes" id="UP000283634">
    <property type="component" value="Unassembled WGS sequence"/>
</dbReference>
<gene>
    <name evidence="4" type="ORF">TraAM80_04800</name>
</gene>
<sequence>ALRLPISGATGAGVAESRGGSVSSTARSGGLRRGVDMEALQRRRSALFAASGRAGSATSDAASVAALGGGLERQPSRQGGGTAVEAVARNSAPATPSHQEESLNRRRLPSGGVRRGRQKQEGAPFPRGVDDAEPLDVTANLSPLLRVVLDLTNMVPTGRLRETYGVDDIWDVVASSGEAISKAFPSDQTLSFSPGITSAGSFRSVTVLCLRQNCLESLKILPPSLLRLDVSDNTLQDLTGIGQCRMLTLLNARKNRLHSMLGLERNLALSHIFLGHNDITFVEGIAHLLLLETLDLAHNRLTTQASIRPLSLTRGLRHLMLHGNPVAERIKRSYRPLLRNLCPSLLSIDGDRLTFSRLAAKAEHEGSRLRLPYAPGGSISGVNISTSSADDGEVAEVSQCASYMHLLTRGAAVGAGSGYVDAERAARTAKVLKAQAAARDKKRKQQRGLPNRAGGEPLPQELLKHLAQESRKYLESLLEERLSSMQVSQVVDTAPAVVERGDGNDALESLPNDTPAQCKGVEREDSETCVSGGSNHQAQGWTQNIIPVNISSEERDEGNRAFPVGNQARAVHRDATLDHEEWLHLRNRRNTRHAPFGDTPQRNSPRPNTPDTPETRCMEDVVFVSPIRKDEETSHAASMNATEILRDVNMLDPRFFADGKVATEPKAKPRLVASHLRRPMLLSPSTDSSPVKAHRIYSASKSRRGAKSFIAASAPRSHGTKAADVPILLSPPPPLTSPCALHSKVRDSFVKKWVIQLYQDAEAIQDALQTLVSLLDSQGWGNPAIVDRFSFIPAELLVERKRCVEIITESGMLLDIEIPLDVVQQYHLTPDELRHTSDEEYSEEDDSVVDPRFKACNKRREKREILRCIRLIGDGKTCLRYLVLLIEEGREEELQRYVNELRVLIPCE</sequence>
<feature type="non-terminal residue" evidence="4">
    <location>
        <position position="1"/>
    </location>
</feature>
<dbReference type="PANTHER" id="PTHR15454:SF70">
    <property type="entry name" value="LEUCINE-RICH REPEAT PROTEIN (LRRP)"/>
    <property type="match status" value="1"/>
</dbReference>
<dbReference type="FunFam" id="3.80.10.10:FF:001344">
    <property type="entry name" value="Uncharacterized protein"/>
    <property type="match status" value="1"/>
</dbReference>
<feature type="region of interest" description="Disordered" evidence="3">
    <location>
        <begin position="90"/>
        <end position="134"/>
    </location>
</feature>
<keyword evidence="2" id="KW-0677">Repeat</keyword>
<feature type="region of interest" description="Disordered" evidence="3">
    <location>
        <begin position="501"/>
        <end position="520"/>
    </location>
</feature>
<dbReference type="SUPFAM" id="SSF52058">
    <property type="entry name" value="L domain-like"/>
    <property type="match status" value="1"/>
</dbReference>
<evidence type="ECO:0000313" key="5">
    <source>
        <dbReference type="Proteomes" id="UP000283634"/>
    </source>
</evidence>
<dbReference type="GeneID" id="40328733"/>
<evidence type="ECO:0000256" key="1">
    <source>
        <dbReference type="ARBA" id="ARBA00022614"/>
    </source>
</evidence>
<dbReference type="AlphaFoldDB" id="A0A3R7KBQ5"/>
<dbReference type="OrthoDB" id="266138at2759"/>
<dbReference type="Gene3D" id="3.80.10.10">
    <property type="entry name" value="Ribonuclease Inhibitor"/>
    <property type="match status" value="2"/>
</dbReference>
<dbReference type="GO" id="GO:0005737">
    <property type="term" value="C:cytoplasm"/>
    <property type="evidence" value="ECO:0007669"/>
    <property type="project" value="TreeGrafter"/>
</dbReference>
<protein>
    <recommendedName>
        <fullName evidence="6">Leucine-rich repeat protein (LRRP)</fullName>
    </recommendedName>
</protein>
<feature type="region of interest" description="Disordered" evidence="3">
    <location>
        <begin position="436"/>
        <end position="459"/>
    </location>
</feature>
<dbReference type="EMBL" id="MKGL01000148">
    <property type="protein sequence ID" value="RNF04947.1"/>
    <property type="molecule type" value="Genomic_DNA"/>
</dbReference>
<feature type="region of interest" description="Disordered" evidence="3">
    <location>
        <begin position="586"/>
        <end position="616"/>
    </location>
</feature>
<organism evidence="4 5">
    <name type="scientific">Trypanosoma rangeli</name>
    <dbReference type="NCBI Taxonomy" id="5698"/>
    <lineage>
        <taxon>Eukaryota</taxon>
        <taxon>Discoba</taxon>
        <taxon>Euglenozoa</taxon>
        <taxon>Kinetoplastea</taxon>
        <taxon>Metakinetoplastina</taxon>
        <taxon>Trypanosomatida</taxon>
        <taxon>Trypanosomatidae</taxon>
        <taxon>Trypanosoma</taxon>
        <taxon>Herpetosoma</taxon>
    </lineage>
</organism>
<dbReference type="RefSeq" id="XP_029238392.1">
    <property type="nucleotide sequence ID" value="XM_029381713.1"/>
</dbReference>
<dbReference type="PROSITE" id="PS51450">
    <property type="entry name" value="LRR"/>
    <property type="match status" value="1"/>
</dbReference>
<name>A0A3R7KBQ5_TRYRA</name>
<evidence type="ECO:0000256" key="3">
    <source>
        <dbReference type="SAM" id="MobiDB-lite"/>
    </source>
</evidence>
<dbReference type="PANTHER" id="PTHR15454">
    <property type="entry name" value="NISCHARIN RELATED"/>
    <property type="match status" value="1"/>
</dbReference>
<feature type="region of interest" description="Disordered" evidence="3">
    <location>
        <begin position="1"/>
        <end position="37"/>
    </location>
</feature>
<comment type="caution">
    <text evidence="4">The sequence shown here is derived from an EMBL/GenBank/DDBJ whole genome shotgun (WGS) entry which is preliminary data.</text>
</comment>
<dbReference type="OMA" id="HRIYSAS"/>
<reference evidence="4 5" key="1">
    <citation type="journal article" date="2018" name="BMC Genomics">
        <title>Genomic comparison of Trypanosoma conorhini and Trypanosoma rangeli to Trypanosoma cruzi strains of high and low virulence.</title>
        <authorList>
            <person name="Bradwell K.R."/>
            <person name="Koparde V.N."/>
            <person name="Matveyev A.V."/>
            <person name="Serrano M.G."/>
            <person name="Alves J.M."/>
            <person name="Parikh H."/>
            <person name="Huang B."/>
            <person name="Lee V."/>
            <person name="Espinosa-Alvarez O."/>
            <person name="Ortiz P.A."/>
            <person name="Costa-Martins A.G."/>
            <person name="Teixeira M.M."/>
            <person name="Buck G.A."/>
        </authorList>
    </citation>
    <scope>NUCLEOTIDE SEQUENCE [LARGE SCALE GENOMIC DNA]</scope>
    <source>
        <strain evidence="4 5">AM80</strain>
    </source>
</reference>
<dbReference type="InterPro" id="IPR032675">
    <property type="entry name" value="LRR_dom_sf"/>
</dbReference>
<dbReference type="VEuPathDB" id="TriTrypDB:TRSC58_01037"/>
<accession>A0A3R7KBQ5</accession>
<evidence type="ECO:0000256" key="2">
    <source>
        <dbReference type="ARBA" id="ARBA00022737"/>
    </source>
</evidence>
<feature type="compositionally biased region" description="Polar residues" evidence="3">
    <location>
        <begin position="600"/>
        <end position="612"/>
    </location>
</feature>
<proteinExistence type="predicted"/>